<dbReference type="InterPro" id="IPR015421">
    <property type="entry name" value="PyrdxlP-dep_Trfase_major"/>
</dbReference>
<dbReference type="Gene3D" id="3.40.640.10">
    <property type="entry name" value="Type I PLP-dependent aspartate aminotransferase-like (Major domain)"/>
    <property type="match status" value="1"/>
</dbReference>
<reference evidence="4" key="1">
    <citation type="journal article" date="2023" name="Mol. Phylogenet. Evol.">
        <title>Genome-scale phylogeny and comparative genomics of the fungal order Sordariales.</title>
        <authorList>
            <person name="Hensen N."/>
            <person name="Bonometti L."/>
            <person name="Westerberg I."/>
            <person name="Brannstrom I.O."/>
            <person name="Guillou S."/>
            <person name="Cros-Aarteil S."/>
            <person name="Calhoun S."/>
            <person name="Haridas S."/>
            <person name="Kuo A."/>
            <person name="Mondo S."/>
            <person name="Pangilinan J."/>
            <person name="Riley R."/>
            <person name="LaButti K."/>
            <person name="Andreopoulos B."/>
            <person name="Lipzen A."/>
            <person name="Chen C."/>
            <person name="Yan M."/>
            <person name="Daum C."/>
            <person name="Ng V."/>
            <person name="Clum A."/>
            <person name="Steindorff A."/>
            <person name="Ohm R.A."/>
            <person name="Martin F."/>
            <person name="Silar P."/>
            <person name="Natvig D.O."/>
            <person name="Lalanne C."/>
            <person name="Gautier V."/>
            <person name="Ament-Velasquez S.L."/>
            <person name="Kruys A."/>
            <person name="Hutchinson M.I."/>
            <person name="Powell A.J."/>
            <person name="Barry K."/>
            <person name="Miller A.N."/>
            <person name="Grigoriev I.V."/>
            <person name="Debuchy R."/>
            <person name="Gladieux P."/>
            <person name="Hiltunen Thoren M."/>
            <person name="Johannesson H."/>
        </authorList>
    </citation>
    <scope>NUCLEOTIDE SEQUENCE</scope>
    <source>
        <strain evidence="4">CBS 892.96</strain>
    </source>
</reference>
<evidence type="ECO:0000256" key="2">
    <source>
        <dbReference type="ARBA" id="ARBA00022898"/>
    </source>
</evidence>
<dbReference type="Pfam" id="PF00202">
    <property type="entry name" value="Aminotran_3"/>
    <property type="match status" value="2"/>
</dbReference>
<dbReference type="InterPro" id="IPR005814">
    <property type="entry name" value="Aminotrans_3"/>
</dbReference>
<dbReference type="PANTHER" id="PTHR43713">
    <property type="entry name" value="GLUTAMATE-1-SEMIALDEHYDE 2,1-AMINOMUTASE"/>
    <property type="match status" value="1"/>
</dbReference>
<dbReference type="InterPro" id="IPR015422">
    <property type="entry name" value="PyrdxlP-dep_Trfase_small"/>
</dbReference>
<comment type="caution">
    <text evidence="4">The sequence shown here is derived from an EMBL/GenBank/DDBJ whole genome shotgun (WGS) entry which is preliminary data.</text>
</comment>
<accession>A0AAN6WCY5</accession>
<comment type="similarity">
    <text evidence="3">Belongs to the class-III pyridoxal-phosphate-dependent aminotransferase family.</text>
</comment>
<evidence type="ECO:0000256" key="1">
    <source>
        <dbReference type="ARBA" id="ARBA00001933"/>
    </source>
</evidence>
<reference evidence="4" key="2">
    <citation type="submission" date="2023-05" db="EMBL/GenBank/DDBJ databases">
        <authorList>
            <consortium name="Lawrence Berkeley National Laboratory"/>
            <person name="Steindorff A."/>
            <person name="Hensen N."/>
            <person name="Bonometti L."/>
            <person name="Westerberg I."/>
            <person name="Brannstrom I.O."/>
            <person name="Guillou S."/>
            <person name="Cros-Aarteil S."/>
            <person name="Calhoun S."/>
            <person name="Haridas S."/>
            <person name="Kuo A."/>
            <person name="Mondo S."/>
            <person name="Pangilinan J."/>
            <person name="Riley R."/>
            <person name="Labutti K."/>
            <person name="Andreopoulos B."/>
            <person name="Lipzen A."/>
            <person name="Chen C."/>
            <person name="Yanf M."/>
            <person name="Daum C."/>
            <person name="Ng V."/>
            <person name="Clum A."/>
            <person name="Ohm R."/>
            <person name="Martin F."/>
            <person name="Silar P."/>
            <person name="Natvig D."/>
            <person name="Lalanne C."/>
            <person name="Gautier V."/>
            <person name="Ament-Velasquez S.L."/>
            <person name="Kruys A."/>
            <person name="Hutchinson M.I."/>
            <person name="Powell A.J."/>
            <person name="Barry K."/>
            <person name="Miller A.N."/>
            <person name="Grigoriev I.V."/>
            <person name="Debuchy R."/>
            <person name="Gladieux P."/>
            <person name="Thoren M.H."/>
            <person name="Johannesson H."/>
        </authorList>
    </citation>
    <scope>NUCLEOTIDE SEQUENCE</scope>
    <source>
        <strain evidence="4">CBS 892.96</strain>
    </source>
</reference>
<dbReference type="InterPro" id="IPR015424">
    <property type="entry name" value="PyrdxlP-dep_Trfase"/>
</dbReference>
<dbReference type="PANTHER" id="PTHR43713:SF3">
    <property type="entry name" value="GLUTAMATE-1-SEMIALDEHYDE 2,1-AMINOMUTASE 1, CHLOROPLASTIC-RELATED"/>
    <property type="match status" value="1"/>
</dbReference>
<dbReference type="AlphaFoldDB" id="A0AAN6WCY5"/>
<proteinExistence type="inferred from homology"/>
<protein>
    <submittedName>
        <fullName evidence="4">Glutamate-1-semialdehyde 2,1-aminomutase 2</fullName>
    </submittedName>
</protein>
<dbReference type="GO" id="GO:0030170">
    <property type="term" value="F:pyridoxal phosphate binding"/>
    <property type="evidence" value="ECO:0007669"/>
    <property type="project" value="InterPro"/>
</dbReference>
<dbReference type="GO" id="GO:0008483">
    <property type="term" value="F:transaminase activity"/>
    <property type="evidence" value="ECO:0007669"/>
    <property type="project" value="InterPro"/>
</dbReference>
<comment type="cofactor">
    <cofactor evidence="1">
        <name>pyridoxal 5'-phosphate</name>
        <dbReference type="ChEBI" id="CHEBI:597326"/>
    </cofactor>
</comment>
<organism evidence="4 5">
    <name type="scientific">Triangularia setosa</name>
    <dbReference type="NCBI Taxonomy" id="2587417"/>
    <lineage>
        <taxon>Eukaryota</taxon>
        <taxon>Fungi</taxon>
        <taxon>Dikarya</taxon>
        <taxon>Ascomycota</taxon>
        <taxon>Pezizomycotina</taxon>
        <taxon>Sordariomycetes</taxon>
        <taxon>Sordariomycetidae</taxon>
        <taxon>Sordariales</taxon>
        <taxon>Podosporaceae</taxon>
        <taxon>Triangularia</taxon>
    </lineage>
</organism>
<evidence type="ECO:0000256" key="3">
    <source>
        <dbReference type="RuleBase" id="RU003560"/>
    </source>
</evidence>
<keyword evidence="5" id="KW-1185">Reference proteome</keyword>
<evidence type="ECO:0000313" key="5">
    <source>
        <dbReference type="Proteomes" id="UP001302321"/>
    </source>
</evidence>
<dbReference type="Gene3D" id="3.90.1150.10">
    <property type="entry name" value="Aspartate Aminotransferase, domain 1"/>
    <property type="match status" value="1"/>
</dbReference>
<name>A0AAN6WCY5_9PEZI</name>
<dbReference type="SUPFAM" id="SSF53383">
    <property type="entry name" value="PLP-dependent transferases"/>
    <property type="match status" value="1"/>
</dbReference>
<dbReference type="EMBL" id="MU866114">
    <property type="protein sequence ID" value="KAK4179580.1"/>
    <property type="molecule type" value="Genomic_DNA"/>
</dbReference>
<evidence type="ECO:0000313" key="4">
    <source>
        <dbReference type="EMBL" id="KAK4179580.1"/>
    </source>
</evidence>
<dbReference type="Proteomes" id="UP001302321">
    <property type="component" value="Unassembled WGS sequence"/>
</dbReference>
<keyword evidence="2 3" id="KW-0663">Pyridoxal phosphate</keyword>
<gene>
    <name evidence="4" type="ORF">QBC36DRAFT_231737</name>
</gene>
<sequence>MSPARAHAAKTALEAAEARFIANNPLSKKQHELAVGVLPGGNTRTLLHTSPFPLTMKQGKGAYVWDKDGHKYLDLVGELTAGLYGHSNPVIRETIVSTFDNVGLSLGSTTVQEHKHAALLCSRFKLERVRMANTGTEANMHALAGARHFTSRRKVVVFSGGYHGAVFSFPNGKPAPNTVDKDDFVVVPRYNDVDLAVSTIKSTPDLAAVLVEPMQGAGGCIPGTKKFLHAIQDAAHEVGALYILDEVMTSRLAPYGLGVKLGLKPDLVTMGKYLGGGLAFGAFGGREKVMAVYDPRVEGSLAHSGTFNNNTLVMSVGYEALKRVFTEEACVELNQRGDRLRERLMQVTKVTKILFTGKGSLIGVHFVDKSLESITCGEDIQDKERRDLRDLFWFEMLEEGFWTTRRGFVALTLETEEHELEGFVEAVGEFVERHRDIVAL</sequence>